<evidence type="ECO:0000313" key="4">
    <source>
        <dbReference type="Proteomes" id="UP000683000"/>
    </source>
</evidence>
<dbReference type="EMBL" id="JAGFBS010000041">
    <property type="protein sequence ID" value="KAG6370993.1"/>
    <property type="molecule type" value="Genomic_DNA"/>
</dbReference>
<evidence type="ECO:0000256" key="1">
    <source>
        <dbReference type="SAM" id="MobiDB-lite"/>
    </source>
</evidence>
<feature type="domain" description="DUF6532" evidence="2">
    <location>
        <begin position="135"/>
        <end position="326"/>
    </location>
</feature>
<comment type="caution">
    <text evidence="3">The sequence shown here is derived from an EMBL/GenBank/DDBJ whole genome shotgun (WGS) entry which is preliminary data.</text>
</comment>
<proteinExistence type="predicted"/>
<keyword evidence="4" id="KW-1185">Reference proteome</keyword>
<dbReference type="Pfam" id="PF20149">
    <property type="entry name" value="DUF6532"/>
    <property type="match status" value="1"/>
</dbReference>
<dbReference type="AlphaFoldDB" id="A0A8I2YGB7"/>
<accession>A0A8I2YGB7</accession>
<evidence type="ECO:0000259" key="2">
    <source>
        <dbReference type="Pfam" id="PF20149"/>
    </source>
</evidence>
<gene>
    <name evidence="3" type="ORF">JVT61DRAFT_10709</name>
</gene>
<dbReference type="Proteomes" id="UP000683000">
    <property type="component" value="Unassembled WGS sequence"/>
</dbReference>
<evidence type="ECO:0000313" key="3">
    <source>
        <dbReference type="EMBL" id="KAG6370993.1"/>
    </source>
</evidence>
<dbReference type="InterPro" id="IPR045341">
    <property type="entry name" value="DUF6532"/>
</dbReference>
<organism evidence="3 4">
    <name type="scientific">Boletus reticuloceps</name>
    <dbReference type="NCBI Taxonomy" id="495285"/>
    <lineage>
        <taxon>Eukaryota</taxon>
        <taxon>Fungi</taxon>
        <taxon>Dikarya</taxon>
        <taxon>Basidiomycota</taxon>
        <taxon>Agaricomycotina</taxon>
        <taxon>Agaricomycetes</taxon>
        <taxon>Agaricomycetidae</taxon>
        <taxon>Boletales</taxon>
        <taxon>Boletineae</taxon>
        <taxon>Boletaceae</taxon>
        <taxon>Boletoideae</taxon>
        <taxon>Boletus</taxon>
    </lineage>
</organism>
<name>A0A8I2YGB7_9AGAM</name>
<protein>
    <recommendedName>
        <fullName evidence="2">DUF6532 domain-containing protein</fullName>
    </recommendedName>
</protein>
<sequence>MVPFTGPPSYQVGFDHSEHSQAYFPPFLDPPSLPPAGNASNEEQLQVPSEIQERQGAFRLSSQDRFGTFGELASHHAASPSSIPSTPTSVYSTNQMSLNSGFQAAVIGGGRTRAEEKKYNGMVAYACIALVNEMALNSGWRYSRDKRIRARSIWKDQIRESVILACVTKDYQSLEKKFVRSLSAFRSKMAASAEIYGQEYLQVADHPPSAGAKQSLDLNAMQQRVIEITNPSHPEHFFLHKQGIGGVECLFGDPILERFHVDFWYTREVSAVNTLHSGYNTTPPNMLAFSCVALLCALHRASQGEMVEFSTDRYAEHFHHYHQAIAKALEDTLFGPILCVHLQRLNAHGIEKMHGRCEVSPPTLAPFVIPSAVAASASATPASSSGVVQFTESFMPPFSYFSESLPGLSAGSGNTDPSLALNPSGSSSQHFTF</sequence>
<reference evidence="3" key="1">
    <citation type="submission" date="2021-03" db="EMBL/GenBank/DDBJ databases">
        <title>Evolutionary innovations through gain and loss of genes in the ectomycorrhizal Boletales.</title>
        <authorList>
            <person name="Wu G."/>
            <person name="Miyauchi S."/>
            <person name="Morin E."/>
            <person name="Yang Z.-L."/>
            <person name="Xu J."/>
            <person name="Martin F.M."/>
        </authorList>
    </citation>
    <scope>NUCLEOTIDE SEQUENCE</scope>
    <source>
        <strain evidence="3">BR01</strain>
    </source>
</reference>
<feature type="region of interest" description="Disordered" evidence="1">
    <location>
        <begin position="412"/>
        <end position="433"/>
    </location>
</feature>